<comment type="caution">
    <text evidence="3">The sequence shown here is derived from an EMBL/GenBank/DDBJ whole genome shotgun (WGS) entry which is preliminary data.</text>
</comment>
<feature type="transmembrane region" description="Helical" evidence="2">
    <location>
        <begin position="33"/>
        <end position="51"/>
    </location>
</feature>
<feature type="region of interest" description="Disordered" evidence="1">
    <location>
        <begin position="471"/>
        <end position="518"/>
    </location>
</feature>
<keyword evidence="2" id="KW-0812">Transmembrane</keyword>
<feature type="transmembrane region" description="Helical" evidence="2">
    <location>
        <begin position="246"/>
        <end position="262"/>
    </location>
</feature>
<organism evidence="3 4">
    <name type="scientific">Laribacter hongkongensis</name>
    <dbReference type="NCBI Taxonomy" id="168471"/>
    <lineage>
        <taxon>Bacteria</taxon>
        <taxon>Pseudomonadati</taxon>
        <taxon>Pseudomonadota</taxon>
        <taxon>Betaproteobacteria</taxon>
        <taxon>Neisseriales</taxon>
        <taxon>Aquaspirillaceae</taxon>
        <taxon>Laribacter</taxon>
    </lineage>
</organism>
<dbReference type="EMBL" id="JAJAXM010000002">
    <property type="protein sequence ID" value="MCG9024497.1"/>
    <property type="molecule type" value="Genomic_DNA"/>
</dbReference>
<proteinExistence type="predicted"/>
<name>A0ABD4SND2_9NEIS</name>
<protein>
    <recommendedName>
        <fullName evidence="5">TrbL</fullName>
    </recommendedName>
</protein>
<feature type="compositionally biased region" description="Polar residues" evidence="1">
    <location>
        <begin position="503"/>
        <end position="514"/>
    </location>
</feature>
<evidence type="ECO:0008006" key="5">
    <source>
        <dbReference type="Google" id="ProtNLM"/>
    </source>
</evidence>
<keyword evidence="2" id="KW-1133">Transmembrane helix</keyword>
<accession>A0ABD4SND2</accession>
<dbReference type="Proteomes" id="UP001200247">
    <property type="component" value="Unassembled WGS sequence"/>
</dbReference>
<feature type="transmembrane region" description="Helical" evidence="2">
    <location>
        <begin position="148"/>
        <end position="167"/>
    </location>
</feature>
<dbReference type="RefSeq" id="WP_239893359.1">
    <property type="nucleotide sequence ID" value="NZ_JAJAXM010000002.1"/>
</dbReference>
<keyword evidence="2" id="KW-0472">Membrane</keyword>
<feature type="transmembrane region" description="Helical" evidence="2">
    <location>
        <begin position="179"/>
        <end position="198"/>
    </location>
</feature>
<dbReference type="AlphaFoldDB" id="A0ABD4SND2"/>
<feature type="transmembrane region" description="Helical" evidence="2">
    <location>
        <begin position="71"/>
        <end position="94"/>
    </location>
</feature>
<sequence length="543" mass="53671">MSSPALAQQFDLGTALQQYQTASAQFASTIATAAKWLAVTLATIDFSLLILQKLIRSEGPQEIMVAVIMRVMWYGFLTFLMNASVMAAIINGFLQLGKNASGISVFNPADVFWQGIDLVNVMTTAFADNANIAGVSVPAGLAAAANPLVAFMLGMTIILIVISFLILTAQYAVILVQMYFYLACYPIIVAMDGIKYGRDMTTKAISGAIVIGVRFLAIYFVMFAAQQMATTMGQQLANFSIADMSPMWAVFGMSGLLAFLALKVPQMAADLLGGTASLSGGDAVAAGAVAGGAAGAVAGTVANVATGAANGVAGAIRAGQSAISQARERNATGMVSTAAGAAGAVGSALGEAAKERVKGLGSESAGGRLAERIDNKTASIRESNAAASAAAPTVAGGQPAAPTALAAPGAAAGPAAAAAPGESSAGEATRATPSAPAAAPAPAKLAVLAAPAPDAASAAAAAALSATAGTAAPISGGSVSAASSTLGDAMQPAAPSGGDGLQDGTQADNSSATRKLTDNLVNELKQADQVQGASVNIQPGGHE</sequence>
<gene>
    <name evidence="3" type="ORF">LH440_00995</name>
</gene>
<feature type="region of interest" description="Disordered" evidence="1">
    <location>
        <begin position="414"/>
        <end position="437"/>
    </location>
</feature>
<feature type="transmembrane region" description="Helical" evidence="2">
    <location>
        <begin position="204"/>
        <end position="225"/>
    </location>
</feature>
<evidence type="ECO:0000313" key="3">
    <source>
        <dbReference type="EMBL" id="MCG9024497.1"/>
    </source>
</evidence>
<evidence type="ECO:0000256" key="2">
    <source>
        <dbReference type="SAM" id="Phobius"/>
    </source>
</evidence>
<evidence type="ECO:0000313" key="4">
    <source>
        <dbReference type="Proteomes" id="UP001200247"/>
    </source>
</evidence>
<evidence type="ECO:0000256" key="1">
    <source>
        <dbReference type="SAM" id="MobiDB-lite"/>
    </source>
</evidence>
<reference evidence="3 4" key="1">
    <citation type="submission" date="2021-10" db="EMBL/GenBank/DDBJ databases">
        <title>Whole-genome sequencing analysis of Laribacter hongkongensis: virulence gene profiles, carbohydrate-active enzyme prediction, and antimicrobial resistance characterization.</title>
        <authorList>
            <person name="Yuan P."/>
            <person name="Zhan Y."/>
            <person name="Chen D."/>
        </authorList>
    </citation>
    <scope>NUCLEOTIDE SEQUENCE [LARGE SCALE GENOMIC DNA]</scope>
    <source>
        <strain evidence="3 4">W67</strain>
    </source>
</reference>
<feature type="compositionally biased region" description="Polar residues" evidence="1">
    <location>
        <begin position="477"/>
        <end position="486"/>
    </location>
</feature>